<name>A0ABV5GI04_9FLAO</name>
<accession>A0ABV5GI04</accession>
<sequence>MQKVFRISVLPLLFIAIFSCNDTKVKQTPEPEIKATQIDTISDIEEIVEEIDTITYDTDYYPIDTLLTTKILIESTFHEDEIDESFLNKEWFALVKNKKEYQLTETKLIAKRIHDVVLDESEKDKTGWKITISSKDTSLLLIEAQPYLSERKIQNYNLPEYIYPQDTVSFSYQNKAYKLFATGGKRKETESSDWYIVWNYKLYLTTTVNGKEVTELLLASPQFDDTMVRILFAGDIDGDEKLDLILDTSSHYNASSPTLYLSKPAEEENKIIKPVGIHTSVGC</sequence>
<dbReference type="Proteomes" id="UP001589607">
    <property type="component" value="Unassembled WGS sequence"/>
</dbReference>
<gene>
    <name evidence="1" type="ORF">ACFFVF_00640</name>
</gene>
<protein>
    <recommendedName>
        <fullName evidence="3">VCBS repeat-containing protein</fullName>
    </recommendedName>
</protein>
<keyword evidence="2" id="KW-1185">Reference proteome</keyword>
<evidence type="ECO:0008006" key="3">
    <source>
        <dbReference type="Google" id="ProtNLM"/>
    </source>
</evidence>
<comment type="caution">
    <text evidence="1">The sequence shown here is derived from an EMBL/GenBank/DDBJ whole genome shotgun (WGS) entry which is preliminary data.</text>
</comment>
<evidence type="ECO:0000313" key="2">
    <source>
        <dbReference type="Proteomes" id="UP001589607"/>
    </source>
</evidence>
<reference evidence="1 2" key="1">
    <citation type="submission" date="2024-09" db="EMBL/GenBank/DDBJ databases">
        <authorList>
            <person name="Sun Q."/>
            <person name="Mori K."/>
        </authorList>
    </citation>
    <scope>NUCLEOTIDE SEQUENCE [LARGE SCALE GENOMIC DNA]</scope>
    <source>
        <strain evidence="1 2">CECT 7955</strain>
    </source>
</reference>
<organism evidence="1 2">
    <name type="scientific">Flavobacterium jumunjinense</name>
    <dbReference type="NCBI Taxonomy" id="998845"/>
    <lineage>
        <taxon>Bacteria</taxon>
        <taxon>Pseudomonadati</taxon>
        <taxon>Bacteroidota</taxon>
        <taxon>Flavobacteriia</taxon>
        <taxon>Flavobacteriales</taxon>
        <taxon>Flavobacteriaceae</taxon>
        <taxon>Flavobacterium</taxon>
    </lineage>
</organism>
<evidence type="ECO:0000313" key="1">
    <source>
        <dbReference type="EMBL" id="MFB9095007.1"/>
    </source>
</evidence>
<proteinExistence type="predicted"/>
<dbReference type="PROSITE" id="PS51257">
    <property type="entry name" value="PROKAR_LIPOPROTEIN"/>
    <property type="match status" value="1"/>
</dbReference>
<dbReference type="RefSeq" id="WP_236454732.1">
    <property type="nucleotide sequence ID" value="NZ_CBCSGE010000007.1"/>
</dbReference>
<dbReference type="EMBL" id="JBHMEY010000001">
    <property type="protein sequence ID" value="MFB9095007.1"/>
    <property type="molecule type" value="Genomic_DNA"/>
</dbReference>